<dbReference type="GeneID" id="87961165"/>
<name>A0ABR0I9G1_9PEZI</name>
<proteinExistence type="predicted"/>
<accession>A0ABR0I9G1</accession>
<dbReference type="EMBL" id="JAFFHC010000004">
    <property type="protein sequence ID" value="KAK4676792.1"/>
    <property type="molecule type" value="Genomic_DNA"/>
</dbReference>
<dbReference type="RefSeq" id="XP_062800262.1">
    <property type="nucleotide sequence ID" value="XM_062940548.1"/>
</dbReference>
<reference evidence="1 2" key="1">
    <citation type="journal article" date="2023" name="bioRxiv">
        <title>High-quality genome assemblies of four members of thePodospora anserinaspecies complex.</title>
        <authorList>
            <person name="Ament-Velasquez S.L."/>
            <person name="Vogan A.A."/>
            <person name="Wallerman O."/>
            <person name="Hartmann F."/>
            <person name="Gautier V."/>
            <person name="Silar P."/>
            <person name="Giraud T."/>
            <person name="Johannesson H."/>
        </authorList>
    </citation>
    <scope>NUCLEOTIDE SEQUENCE [LARGE SCALE GENOMIC DNA]</scope>
    <source>
        <strain evidence="1 2">CBS 124.78</strain>
    </source>
</reference>
<evidence type="ECO:0000313" key="2">
    <source>
        <dbReference type="Proteomes" id="UP001323617"/>
    </source>
</evidence>
<protein>
    <submittedName>
        <fullName evidence="1">Uncharacterized protein</fullName>
    </submittedName>
</protein>
<dbReference type="Proteomes" id="UP001323617">
    <property type="component" value="Unassembled WGS sequence"/>
</dbReference>
<evidence type="ECO:0000313" key="1">
    <source>
        <dbReference type="EMBL" id="KAK4676792.1"/>
    </source>
</evidence>
<keyword evidence="2" id="KW-1185">Reference proteome</keyword>
<comment type="caution">
    <text evidence="1">The sequence shown here is derived from an EMBL/GenBank/DDBJ whole genome shotgun (WGS) entry which is preliminary data.</text>
</comment>
<sequence length="83" mass="9318">MYSQRLLMTHPHPLYLSALQATAHTIKRLLESRQWRARGNARSSDHGVFTDVNQVPFAPGEWRMENVTTGEVKAESVSDPAVA</sequence>
<gene>
    <name evidence="1" type="ORF">QC764_0064090</name>
</gene>
<organism evidence="1 2">
    <name type="scientific">Podospora pseudoanserina</name>
    <dbReference type="NCBI Taxonomy" id="2609844"/>
    <lineage>
        <taxon>Eukaryota</taxon>
        <taxon>Fungi</taxon>
        <taxon>Dikarya</taxon>
        <taxon>Ascomycota</taxon>
        <taxon>Pezizomycotina</taxon>
        <taxon>Sordariomycetes</taxon>
        <taxon>Sordariomycetidae</taxon>
        <taxon>Sordariales</taxon>
        <taxon>Podosporaceae</taxon>
        <taxon>Podospora</taxon>
    </lineage>
</organism>